<sequence length="53" mass="6329">MKTLIYLVPSTQVRIDFFYRFPSSYTSSPDYLFLLVSFLLFSYVWVSQPHQSI</sequence>
<keyword evidence="3" id="KW-1185">Reference proteome</keyword>
<dbReference type="EMBL" id="ML736869">
    <property type="protein sequence ID" value="KAE8398021.1"/>
    <property type="molecule type" value="Genomic_DNA"/>
</dbReference>
<keyword evidence="1" id="KW-1133">Transmembrane helix</keyword>
<organism evidence="2 3">
    <name type="scientific">Aspergillus pseudonomiae</name>
    <dbReference type="NCBI Taxonomy" id="1506151"/>
    <lineage>
        <taxon>Eukaryota</taxon>
        <taxon>Fungi</taxon>
        <taxon>Dikarya</taxon>
        <taxon>Ascomycota</taxon>
        <taxon>Pezizomycotina</taxon>
        <taxon>Eurotiomycetes</taxon>
        <taxon>Eurotiomycetidae</taxon>
        <taxon>Eurotiales</taxon>
        <taxon>Aspergillaceae</taxon>
        <taxon>Aspergillus</taxon>
        <taxon>Aspergillus subgen. Circumdati</taxon>
    </lineage>
</organism>
<feature type="non-terminal residue" evidence="2">
    <location>
        <position position="53"/>
    </location>
</feature>
<feature type="transmembrane region" description="Helical" evidence="1">
    <location>
        <begin position="31"/>
        <end position="47"/>
    </location>
</feature>
<evidence type="ECO:0000313" key="3">
    <source>
        <dbReference type="Proteomes" id="UP000325579"/>
    </source>
</evidence>
<reference evidence="2 3" key="1">
    <citation type="submission" date="2019-04" db="EMBL/GenBank/DDBJ databases">
        <authorList>
            <consortium name="DOE Joint Genome Institute"/>
            <person name="Mondo S."/>
            <person name="Kjaerbolling I."/>
            <person name="Vesth T."/>
            <person name="Frisvad J.C."/>
            <person name="Nybo J.L."/>
            <person name="Theobald S."/>
            <person name="Kildgaard S."/>
            <person name="Isbrandt T."/>
            <person name="Kuo A."/>
            <person name="Sato A."/>
            <person name="Lyhne E.K."/>
            <person name="Kogle M.E."/>
            <person name="Wiebenga A."/>
            <person name="Kun R.S."/>
            <person name="Lubbers R.J."/>
            <person name="Makela M.R."/>
            <person name="Barry K."/>
            <person name="Chovatia M."/>
            <person name="Clum A."/>
            <person name="Daum C."/>
            <person name="Haridas S."/>
            <person name="He G."/>
            <person name="LaButti K."/>
            <person name="Lipzen A."/>
            <person name="Riley R."/>
            <person name="Salamov A."/>
            <person name="Simmons B.A."/>
            <person name="Magnuson J.K."/>
            <person name="Henrissat B."/>
            <person name="Mortensen U.H."/>
            <person name="Larsen T.O."/>
            <person name="Devries R.P."/>
            <person name="Grigoriev I.V."/>
            <person name="Machida M."/>
            <person name="Baker S.E."/>
            <person name="Andersen M.R."/>
            <person name="Cantor M.N."/>
            <person name="Hua S.X."/>
        </authorList>
    </citation>
    <scope>NUCLEOTIDE SEQUENCE [LARGE SCALE GENOMIC DNA]</scope>
    <source>
        <strain evidence="2 3">CBS 119388</strain>
    </source>
</reference>
<keyword evidence="1" id="KW-0812">Transmembrane</keyword>
<name>A0A5N7CV56_9EURO</name>
<dbReference type="GeneID" id="43668345"/>
<dbReference type="Proteomes" id="UP000325579">
    <property type="component" value="Unassembled WGS sequence"/>
</dbReference>
<proteinExistence type="predicted"/>
<keyword evidence="1" id="KW-0472">Membrane</keyword>
<dbReference type="RefSeq" id="XP_031935340.1">
    <property type="nucleotide sequence ID" value="XM_032083654.1"/>
</dbReference>
<dbReference type="AlphaFoldDB" id="A0A5N7CV56"/>
<accession>A0A5N7CV56</accession>
<evidence type="ECO:0000313" key="2">
    <source>
        <dbReference type="EMBL" id="KAE8398021.1"/>
    </source>
</evidence>
<protein>
    <submittedName>
        <fullName evidence="2">Uncharacterized protein</fullName>
    </submittedName>
</protein>
<evidence type="ECO:0000256" key="1">
    <source>
        <dbReference type="SAM" id="Phobius"/>
    </source>
</evidence>
<gene>
    <name evidence="2" type="ORF">BDV37DRAFT_264285</name>
</gene>